<dbReference type="InterPro" id="IPR051866">
    <property type="entry name" value="Intracell_Sig-Traffick_Protein"/>
</dbReference>
<dbReference type="EMBL" id="AJFE02045586">
    <property type="status" value="NOT_ANNOTATED_CDS"/>
    <property type="molecule type" value="Genomic_DNA"/>
</dbReference>
<dbReference type="AlphaFoldDB" id="A0A2R8ZF77"/>
<keyword evidence="3" id="KW-0808">Transferase</keyword>
<dbReference type="SUPFAM" id="SSF56112">
    <property type="entry name" value="Protein kinase-like (PK-like)"/>
    <property type="match status" value="1"/>
</dbReference>
<gene>
    <name evidence="11" type="primary">RPS6KC1</name>
</gene>
<dbReference type="EMBL" id="AJFE02045589">
    <property type="status" value="NOT_ANNOTATED_CDS"/>
    <property type="molecule type" value="Genomic_DNA"/>
</dbReference>
<keyword evidence="4" id="KW-0547">Nucleotide-binding</keyword>
<dbReference type="GO" id="GO:0005769">
    <property type="term" value="C:early endosome"/>
    <property type="evidence" value="ECO:0007669"/>
    <property type="project" value="TreeGrafter"/>
</dbReference>
<dbReference type="InterPro" id="IPR007330">
    <property type="entry name" value="MIT_dom"/>
</dbReference>
<evidence type="ECO:0000256" key="1">
    <source>
        <dbReference type="ARBA" id="ARBA00012513"/>
    </source>
</evidence>
<accession>A0A2R8ZF77</accession>
<dbReference type="PROSITE" id="PS50011">
    <property type="entry name" value="PROTEIN_KINASE_DOM"/>
    <property type="match status" value="1"/>
</dbReference>
<evidence type="ECO:0000256" key="5">
    <source>
        <dbReference type="ARBA" id="ARBA00022777"/>
    </source>
</evidence>
<dbReference type="Gene3D" id="1.10.510.10">
    <property type="entry name" value="Transferase(Phosphotransferase) domain 1"/>
    <property type="match status" value="1"/>
</dbReference>
<dbReference type="EMBL" id="AJFE02045590">
    <property type="status" value="NOT_ANNOTATED_CDS"/>
    <property type="molecule type" value="Genomic_DNA"/>
</dbReference>
<evidence type="ECO:0000259" key="10">
    <source>
        <dbReference type="PROSITE" id="PS50011"/>
    </source>
</evidence>
<dbReference type="GeneTree" id="ENSGT00940000155656"/>
<feature type="compositionally biased region" description="Polar residues" evidence="9">
    <location>
        <begin position="263"/>
        <end position="272"/>
    </location>
</feature>
<keyword evidence="2" id="KW-0723">Serine/threonine-protein kinase</keyword>
<evidence type="ECO:0000256" key="8">
    <source>
        <dbReference type="ARBA" id="ARBA00048679"/>
    </source>
</evidence>
<dbReference type="EMBL" id="AJFE02045583">
    <property type="status" value="NOT_ANNOTATED_CDS"/>
    <property type="molecule type" value="Genomic_DNA"/>
</dbReference>
<dbReference type="InterPro" id="IPR036181">
    <property type="entry name" value="MIT_dom_sf"/>
</dbReference>
<dbReference type="EMBL" id="AJFE02045588">
    <property type="status" value="NOT_ANNOTATED_CDS"/>
    <property type="molecule type" value="Genomic_DNA"/>
</dbReference>
<dbReference type="CDD" id="cd02677">
    <property type="entry name" value="MIT_SNX15"/>
    <property type="match status" value="1"/>
</dbReference>
<dbReference type="Pfam" id="PF00069">
    <property type="entry name" value="Pkinase"/>
    <property type="match status" value="1"/>
</dbReference>
<dbReference type="PANTHER" id="PTHR15508">
    <property type="entry name" value="RIBOSOMAL PROTEIN S6 KINASE"/>
    <property type="match status" value="1"/>
</dbReference>
<evidence type="ECO:0000256" key="4">
    <source>
        <dbReference type="ARBA" id="ARBA00022741"/>
    </source>
</evidence>
<dbReference type="EMBL" id="AJFE02045585">
    <property type="status" value="NOT_ANNOTATED_CDS"/>
    <property type="molecule type" value="Genomic_DNA"/>
</dbReference>
<dbReference type="PANTHER" id="PTHR15508:SF2">
    <property type="entry name" value="RIBOSOMAL PROTEIN S6 KINASE DELTA-1"/>
    <property type="match status" value="1"/>
</dbReference>
<dbReference type="EMBL" id="AJFE02045581">
    <property type="status" value="NOT_ANNOTATED_CDS"/>
    <property type="molecule type" value="Genomic_DNA"/>
</dbReference>
<feature type="compositionally biased region" description="Low complexity" evidence="9">
    <location>
        <begin position="281"/>
        <end position="292"/>
    </location>
</feature>
<dbReference type="SMART" id="SM00745">
    <property type="entry name" value="MIT"/>
    <property type="match status" value="1"/>
</dbReference>
<dbReference type="Proteomes" id="UP000240080">
    <property type="component" value="Chromosome 1"/>
</dbReference>
<evidence type="ECO:0000256" key="6">
    <source>
        <dbReference type="ARBA" id="ARBA00022840"/>
    </source>
</evidence>
<proteinExistence type="predicted"/>
<dbReference type="InterPro" id="IPR000719">
    <property type="entry name" value="Prot_kinase_dom"/>
</dbReference>
<feature type="compositionally biased region" description="Low complexity" evidence="9">
    <location>
        <begin position="371"/>
        <end position="382"/>
    </location>
</feature>
<dbReference type="GO" id="GO:0005524">
    <property type="term" value="F:ATP binding"/>
    <property type="evidence" value="ECO:0007669"/>
    <property type="project" value="UniProtKB-KW"/>
</dbReference>
<dbReference type="CDD" id="cd05576">
    <property type="entry name" value="STKc_RPK118_like"/>
    <property type="match status" value="1"/>
</dbReference>
<reference evidence="11" key="2">
    <citation type="submission" date="2025-08" db="UniProtKB">
        <authorList>
            <consortium name="Ensembl"/>
        </authorList>
    </citation>
    <scope>IDENTIFICATION</scope>
</reference>
<evidence type="ECO:0000256" key="2">
    <source>
        <dbReference type="ARBA" id="ARBA00022527"/>
    </source>
</evidence>
<feature type="compositionally biased region" description="Basic and acidic residues" evidence="9">
    <location>
        <begin position="31"/>
        <end position="42"/>
    </location>
</feature>
<feature type="compositionally biased region" description="Low complexity" evidence="9">
    <location>
        <begin position="20"/>
        <end position="30"/>
    </location>
</feature>
<dbReference type="InterPro" id="IPR011009">
    <property type="entry name" value="Kinase-like_dom_sf"/>
</dbReference>
<comment type="catalytic activity">
    <reaction evidence="7">
        <text>L-threonyl-[protein] + ATP = O-phospho-L-threonyl-[protein] + ADP + H(+)</text>
        <dbReference type="Rhea" id="RHEA:46608"/>
        <dbReference type="Rhea" id="RHEA-COMP:11060"/>
        <dbReference type="Rhea" id="RHEA-COMP:11605"/>
        <dbReference type="ChEBI" id="CHEBI:15378"/>
        <dbReference type="ChEBI" id="CHEBI:30013"/>
        <dbReference type="ChEBI" id="CHEBI:30616"/>
        <dbReference type="ChEBI" id="CHEBI:61977"/>
        <dbReference type="ChEBI" id="CHEBI:456216"/>
        <dbReference type="EC" id="2.7.11.1"/>
    </reaction>
</comment>
<dbReference type="EMBL" id="AJFE02045582">
    <property type="status" value="NOT_ANNOTATED_CDS"/>
    <property type="molecule type" value="Genomic_DNA"/>
</dbReference>
<feature type="region of interest" description="Disordered" evidence="9">
    <location>
        <begin position="230"/>
        <end position="298"/>
    </location>
</feature>
<evidence type="ECO:0000256" key="3">
    <source>
        <dbReference type="ARBA" id="ARBA00022679"/>
    </source>
</evidence>
<comment type="catalytic activity">
    <reaction evidence="8">
        <text>L-seryl-[protein] + ATP = O-phospho-L-seryl-[protein] + ADP + H(+)</text>
        <dbReference type="Rhea" id="RHEA:17989"/>
        <dbReference type="Rhea" id="RHEA-COMP:9863"/>
        <dbReference type="Rhea" id="RHEA-COMP:11604"/>
        <dbReference type="ChEBI" id="CHEBI:15378"/>
        <dbReference type="ChEBI" id="CHEBI:29999"/>
        <dbReference type="ChEBI" id="CHEBI:30616"/>
        <dbReference type="ChEBI" id="CHEBI:83421"/>
        <dbReference type="ChEBI" id="CHEBI:456216"/>
        <dbReference type="EC" id="2.7.11.1"/>
    </reaction>
</comment>
<dbReference type="FunFam" id="1.20.58.80:FF:000005">
    <property type="entry name" value="ribosomal protein S6 kinase delta-1 isoform X1"/>
    <property type="match status" value="1"/>
</dbReference>
<dbReference type="EMBL" id="AJFE02045587">
    <property type="status" value="NOT_ANNOTATED_CDS"/>
    <property type="molecule type" value="Genomic_DNA"/>
</dbReference>
<reference evidence="11" key="3">
    <citation type="submission" date="2025-09" db="UniProtKB">
        <authorList>
            <consortium name="Ensembl"/>
        </authorList>
    </citation>
    <scope>IDENTIFICATION</scope>
</reference>
<dbReference type="EC" id="2.7.11.1" evidence="1"/>
<keyword evidence="5" id="KW-0418">Kinase</keyword>
<dbReference type="FunFam" id="1.10.510.10:FF:000221">
    <property type="entry name" value="ribosomal protein S6 kinase delta-1 isoform X1"/>
    <property type="match status" value="1"/>
</dbReference>
<dbReference type="SMART" id="SM00220">
    <property type="entry name" value="S_TKc"/>
    <property type="match status" value="1"/>
</dbReference>
<sequence length="855" mass="94489">MASNQNSPIRTFGLSLSSDSSALGAVASDSEQSKTEEERESRSLFPGSLKPKLGKRDYLEKAGELIKLALKKEEEDDYEAASDFYRKGVDLLLEGVQGESSPTRREAVKRRTAEYLMRAESISSLYGKPQLDDVSQVCLIFCCDTTDLFVLCQGLRKSSEYSRNRKTIIPRCVPNMVCLHKYIISEESVFLVLQHAEGGKLWSYISKFLNRSPEESFDIKEVKKPTLAKVHLQQPTSSPQDSSSFESRGSDGGSMLKALPLKSSLTPSSQDDSNQEDDGQDSSPKWPDSGSSSEEECTTSYLTLCNEYGQEKIEPGSLNEEPFMKTEGNGVDTKAIKSFPAHLAADSDSPSTQLRAHELKFFPNDDPEAVSSPRTSDSLSRSKNSPMEFFRIDSKDSASELLGLDFGEKLYSLKSEPLKPFFTLPDGDSASRSFNTSESKVEFKAQDTISRGSDDSVPVISFKDAAFDDVSGTDEGRPDLLVNLPGELESTREAAAMGPTKFTQTNIGIIENKLLEAPDVLCLRLSTEQCQAHEEKGIEELSDPSGPKSYSITEKHYAQEDPRMLFVAAVDHSSSGDMSLLPSSDPKFQGLGVVESAVTANNTEESLFRICSPLSGANEYIASTDTLKTEEVLLFTDQTDDLAKEEPTSLFQRDSETKGESGLVLEGDKEIHQIFEDLDKKLALTSRFYIPEGCIQRWAAEMVVALDALHREGIVCRDLNPNNILLNDRGHIQLTYFSRWSEVEDSCDSDAIERMYCAPEVGAITEETEACDWWSLGAVLFELLTGKTLVECHPAGINTHTTLNMPECVSEEARSLIQQLLQFNPLERLGAGVAGVEDIKSHPFFTPVDWAELMR</sequence>
<organism evidence="11 12">
    <name type="scientific">Pan paniscus</name>
    <name type="common">Pygmy chimpanzee</name>
    <name type="synonym">Bonobo</name>
    <dbReference type="NCBI Taxonomy" id="9597"/>
    <lineage>
        <taxon>Eukaryota</taxon>
        <taxon>Metazoa</taxon>
        <taxon>Chordata</taxon>
        <taxon>Craniata</taxon>
        <taxon>Vertebrata</taxon>
        <taxon>Euteleostomi</taxon>
        <taxon>Mammalia</taxon>
        <taxon>Eutheria</taxon>
        <taxon>Euarchontoglires</taxon>
        <taxon>Primates</taxon>
        <taxon>Haplorrhini</taxon>
        <taxon>Catarrhini</taxon>
        <taxon>Hominidae</taxon>
        <taxon>Pan</taxon>
    </lineage>
</organism>
<evidence type="ECO:0000256" key="7">
    <source>
        <dbReference type="ARBA" id="ARBA00047899"/>
    </source>
</evidence>
<feature type="domain" description="Protein kinase" evidence="10">
    <location>
        <begin position="583"/>
        <end position="845"/>
    </location>
</feature>
<dbReference type="GO" id="GO:0004674">
    <property type="term" value="F:protein serine/threonine kinase activity"/>
    <property type="evidence" value="ECO:0007669"/>
    <property type="project" value="UniProtKB-KW"/>
</dbReference>
<dbReference type="Ensembl" id="ENSPPAT00000006019.1">
    <property type="protein sequence ID" value="ENSPPAP00000001276.1"/>
    <property type="gene ID" value="ENSPPAG00000004085.1"/>
</dbReference>
<protein>
    <recommendedName>
        <fullName evidence="1">non-specific serine/threonine protein kinase</fullName>
        <ecNumber evidence="1">2.7.11.1</ecNumber>
    </recommendedName>
</protein>
<feature type="region of interest" description="Disordered" evidence="9">
    <location>
        <begin position="342"/>
        <end position="385"/>
    </location>
</feature>
<dbReference type="InterPro" id="IPR035053">
    <property type="entry name" value="STK_RPK118-like"/>
</dbReference>
<dbReference type="Pfam" id="PF04212">
    <property type="entry name" value="MIT"/>
    <property type="match status" value="1"/>
</dbReference>
<evidence type="ECO:0000313" key="12">
    <source>
        <dbReference type="Proteomes" id="UP000240080"/>
    </source>
</evidence>
<name>A0A2R8ZF77_PANPA</name>
<evidence type="ECO:0000256" key="9">
    <source>
        <dbReference type="SAM" id="MobiDB-lite"/>
    </source>
</evidence>
<dbReference type="Bgee" id="ENSPPAG00000004085">
    <property type="expression patterns" value="Expressed in testis and 6 other cell types or tissues"/>
</dbReference>
<evidence type="ECO:0000313" key="11">
    <source>
        <dbReference type="Ensembl" id="ENSPPAP00000001276.1"/>
    </source>
</evidence>
<dbReference type="Gene3D" id="1.20.58.80">
    <property type="entry name" value="Phosphotransferase system, lactose/cellobiose-type IIA subunit"/>
    <property type="match status" value="1"/>
</dbReference>
<reference evidence="11 12" key="1">
    <citation type="journal article" date="2012" name="Nature">
        <title>The bonobo genome compared with the chimpanzee and human genomes.</title>
        <authorList>
            <person name="Prufer K."/>
            <person name="Munch K."/>
            <person name="Hellmann I."/>
            <person name="Akagi K."/>
            <person name="Miller J.R."/>
            <person name="Walenz B."/>
            <person name="Koren S."/>
            <person name="Sutton G."/>
            <person name="Kodira C."/>
            <person name="Winer R."/>
            <person name="Knight J.R."/>
            <person name="Mullikin J.C."/>
            <person name="Meader S.J."/>
            <person name="Ponting C.P."/>
            <person name="Lunter G."/>
            <person name="Higashino S."/>
            <person name="Hobolth A."/>
            <person name="Dutheil J."/>
            <person name="Karakoc E."/>
            <person name="Alkan C."/>
            <person name="Sajjadian S."/>
            <person name="Catacchio C.R."/>
            <person name="Ventura M."/>
            <person name="Marques-Bonet T."/>
            <person name="Eichler E.E."/>
            <person name="Andre C."/>
            <person name="Atencia R."/>
            <person name="Mugisha L."/>
            <person name="Junhold J."/>
            <person name="Patterson N."/>
            <person name="Siebauer M."/>
            <person name="Good J.M."/>
            <person name="Fischer A."/>
            <person name="Ptak S.E."/>
            <person name="Lachmann M."/>
            <person name="Symer D.E."/>
            <person name="Mailund T."/>
            <person name="Schierup M.H."/>
            <person name="Andres A.M."/>
            <person name="Kelso J."/>
            <person name="Paabo S."/>
        </authorList>
    </citation>
    <scope>NUCLEOTIDE SEQUENCE [LARGE SCALE GENOMIC DNA]</scope>
</reference>
<dbReference type="SUPFAM" id="SSF116846">
    <property type="entry name" value="MIT domain"/>
    <property type="match status" value="1"/>
</dbReference>
<feature type="compositionally biased region" description="Low complexity" evidence="9">
    <location>
        <begin position="237"/>
        <end position="247"/>
    </location>
</feature>
<feature type="region of interest" description="Disordered" evidence="9">
    <location>
        <begin position="20"/>
        <end position="52"/>
    </location>
</feature>
<keyword evidence="6" id="KW-0067">ATP-binding</keyword>
<dbReference type="EMBL" id="AJFE02045584">
    <property type="status" value="NOT_ANNOTATED_CDS"/>
    <property type="molecule type" value="Genomic_DNA"/>
</dbReference>
<keyword evidence="12" id="KW-1185">Reference proteome</keyword>